<dbReference type="Pfam" id="PF11566">
    <property type="entry name" value="PI31_Prot_N"/>
    <property type="match status" value="1"/>
</dbReference>
<feature type="compositionally biased region" description="Basic and acidic residues" evidence="1">
    <location>
        <begin position="113"/>
        <end position="128"/>
    </location>
</feature>
<name>A0A6A4XFS4_AMPAM</name>
<dbReference type="InterPro" id="IPR001810">
    <property type="entry name" value="F-box_dom"/>
</dbReference>
<dbReference type="PANTHER" id="PTHR15537">
    <property type="entry name" value="F-BOX ONLY PROTEIN 7"/>
    <property type="match status" value="1"/>
</dbReference>
<dbReference type="PANTHER" id="PTHR15537:SF2">
    <property type="entry name" value="F-BOX ONLY PROTEIN 7"/>
    <property type="match status" value="1"/>
</dbReference>
<evidence type="ECO:0000313" key="3">
    <source>
        <dbReference type="EMBL" id="KAF0314168.1"/>
    </source>
</evidence>
<dbReference type="SUPFAM" id="SSF81383">
    <property type="entry name" value="F-box domain"/>
    <property type="match status" value="1"/>
</dbReference>
<feature type="domain" description="F-box" evidence="2">
    <location>
        <begin position="341"/>
        <end position="387"/>
    </location>
</feature>
<evidence type="ECO:0000256" key="1">
    <source>
        <dbReference type="SAM" id="MobiDB-lite"/>
    </source>
</evidence>
<dbReference type="OrthoDB" id="101791at2759"/>
<feature type="compositionally biased region" description="Low complexity" evidence="1">
    <location>
        <begin position="196"/>
        <end position="212"/>
    </location>
</feature>
<organism evidence="3 4">
    <name type="scientific">Amphibalanus amphitrite</name>
    <name type="common">Striped barnacle</name>
    <name type="synonym">Balanus amphitrite</name>
    <dbReference type="NCBI Taxonomy" id="1232801"/>
    <lineage>
        <taxon>Eukaryota</taxon>
        <taxon>Metazoa</taxon>
        <taxon>Ecdysozoa</taxon>
        <taxon>Arthropoda</taxon>
        <taxon>Crustacea</taxon>
        <taxon>Multicrustacea</taxon>
        <taxon>Cirripedia</taxon>
        <taxon>Thoracica</taxon>
        <taxon>Thoracicalcarea</taxon>
        <taxon>Balanomorpha</taxon>
        <taxon>Balanoidea</taxon>
        <taxon>Balanidae</taxon>
        <taxon>Amphibalaninae</taxon>
        <taxon>Amphibalanus</taxon>
    </lineage>
</organism>
<dbReference type="GO" id="GO:1903599">
    <property type="term" value="P:positive regulation of autophagy of mitochondrion"/>
    <property type="evidence" value="ECO:0007669"/>
    <property type="project" value="TreeGrafter"/>
</dbReference>
<protein>
    <submittedName>
        <fullName evidence="3">F-box only protein 7</fullName>
    </submittedName>
</protein>
<evidence type="ECO:0000313" key="4">
    <source>
        <dbReference type="Proteomes" id="UP000440578"/>
    </source>
</evidence>
<dbReference type="InterPro" id="IPR047118">
    <property type="entry name" value="Fbxo7"/>
</dbReference>
<reference evidence="3 4" key="1">
    <citation type="submission" date="2019-07" db="EMBL/GenBank/DDBJ databases">
        <title>Draft genome assembly of a fouling barnacle, Amphibalanus amphitrite (Darwin, 1854): The first reference genome for Thecostraca.</title>
        <authorList>
            <person name="Kim W."/>
        </authorList>
    </citation>
    <scope>NUCLEOTIDE SEQUENCE [LARGE SCALE GENOMIC DNA]</scope>
    <source>
        <strain evidence="3">SNU_AA5</strain>
        <tissue evidence="3">Soma without cirri and trophi</tissue>
    </source>
</reference>
<dbReference type="Proteomes" id="UP000440578">
    <property type="component" value="Unassembled WGS sequence"/>
</dbReference>
<dbReference type="Gene3D" id="1.20.1280.50">
    <property type="match status" value="1"/>
</dbReference>
<proteinExistence type="predicted"/>
<sequence>MKLRVKIKELSMSLQLAVEEPDATVQGVTARIADEVAARIGLRITACQLSLNGRDPLAESVRESALSELGVVSGDQLHVLNAQFDPPLTQRVVAAEPPPPSLHVEPRPVGQQGDREEGGEPDEAERPVAESSEPLLVRDARPGRLPRLLTWLAERAPADSPEHLLVLALHALMLEAGLQPLQPEPGHGAAAGGFRPSVAPAVPGPAAEAEPAPAGPEPPSHCRTAGYFPGGPPAPRRWHLPPGWKRPGLYQITYGLHFNMALTAVLSAVPMGNVMVVHAVPAGGAQIFSVTLRPRDFIAATESGETAERFQNLRQLSNTFKNGITVPLLVALQRSVGLVSPHEWRALPLELQLLVLRRLSAPDLLRMRCTSREMRLRADDPLLWRDLVCRDFPSESGSLSALEPSADWKALYIQLHRRRAELRRRPEWFPGAAPPPLPLPPVPSGWFEPAPMAPPIAGIIGGEYDRLPSLGFQPPLALPRARLDSLLPAGRRRFGSDPAAANFLGGGRLM</sequence>
<dbReference type="InterPro" id="IPR036047">
    <property type="entry name" value="F-box-like_dom_sf"/>
</dbReference>
<gene>
    <name evidence="3" type="primary">Fbxo7</name>
    <name evidence="3" type="ORF">FJT64_015380</name>
</gene>
<dbReference type="SMART" id="SM00256">
    <property type="entry name" value="FBOX"/>
    <property type="match status" value="1"/>
</dbReference>
<dbReference type="PROSITE" id="PS50181">
    <property type="entry name" value="FBOX"/>
    <property type="match status" value="1"/>
</dbReference>
<dbReference type="EMBL" id="VIIS01000042">
    <property type="protein sequence ID" value="KAF0314168.1"/>
    <property type="molecule type" value="Genomic_DNA"/>
</dbReference>
<evidence type="ECO:0000259" key="2">
    <source>
        <dbReference type="PROSITE" id="PS50181"/>
    </source>
</evidence>
<dbReference type="Pfam" id="PF12937">
    <property type="entry name" value="F-box-like"/>
    <property type="match status" value="1"/>
</dbReference>
<dbReference type="Gene3D" id="3.40.1000.30">
    <property type="match status" value="1"/>
</dbReference>
<dbReference type="InterPro" id="IPR021625">
    <property type="entry name" value="PI31_Prot_N"/>
</dbReference>
<comment type="caution">
    <text evidence="3">The sequence shown here is derived from an EMBL/GenBank/DDBJ whole genome shotgun (WGS) entry which is preliminary data.</text>
</comment>
<dbReference type="AlphaFoldDB" id="A0A6A4XFS4"/>
<accession>A0A6A4XFS4</accession>
<keyword evidence="4" id="KW-1185">Reference proteome</keyword>
<dbReference type="GO" id="GO:0019901">
    <property type="term" value="F:protein kinase binding"/>
    <property type="evidence" value="ECO:0007669"/>
    <property type="project" value="InterPro"/>
</dbReference>
<feature type="region of interest" description="Disordered" evidence="1">
    <location>
        <begin position="95"/>
        <end position="138"/>
    </location>
</feature>
<feature type="region of interest" description="Disordered" evidence="1">
    <location>
        <begin position="183"/>
        <end position="229"/>
    </location>
</feature>